<protein>
    <submittedName>
        <fullName evidence="1">Uncharacterized protein</fullName>
    </submittedName>
</protein>
<dbReference type="EMBL" id="JAVAMP010000002">
    <property type="protein sequence ID" value="MDP5274081.1"/>
    <property type="molecule type" value="Genomic_DNA"/>
</dbReference>
<accession>A0ABT9IXK9</accession>
<dbReference type="Proteomes" id="UP001231941">
    <property type="component" value="Unassembled WGS sequence"/>
</dbReference>
<dbReference type="RefSeq" id="WP_305991371.1">
    <property type="nucleotide sequence ID" value="NZ_JAVAMP010000002.1"/>
</dbReference>
<reference evidence="1 2" key="1">
    <citation type="submission" date="2023-08" db="EMBL/GenBank/DDBJ databases">
        <authorList>
            <person name="Park J.-S."/>
        </authorList>
    </citation>
    <scope>NUCLEOTIDE SEQUENCE [LARGE SCALE GENOMIC DNA]</scope>
    <source>
        <strain evidence="1 2">2205SS18-9</strain>
    </source>
</reference>
<evidence type="ECO:0000313" key="1">
    <source>
        <dbReference type="EMBL" id="MDP5274081.1"/>
    </source>
</evidence>
<gene>
    <name evidence="1" type="ORF">Q5Y73_08185</name>
</gene>
<sequence>MKDELITGGTFADNICETSIPSGLCERNDAIDVQEGDFILFNRQ</sequence>
<organism evidence="1 2">
    <name type="scientific">Chengkuizengella axinellae</name>
    <dbReference type="NCBI Taxonomy" id="3064388"/>
    <lineage>
        <taxon>Bacteria</taxon>
        <taxon>Bacillati</taxon>
        <taxon>Bacillota</taxon>
        <taxon>Bacilli</taxon>
        <taxon>Bacillales</taxon>
        <taxon>Paenibacillaceae</taxon>
        <taxon>Chengkuizengella</taxon>
    </lineage>
</organism>
<evidence type="ECO:0000313" key="2">
    <source>
        <dbReference type="Proteomes" id="UP001231941"/>
    </source>
</evidence>
<name>A0ABT9IXK9_9BACL</name>
<proteinExistence type="predicted"/>
<comment type="caution">
    <text evidence="1">The sequence shown here is derived from an EMBL/GenBank/DDBJ whole genome shotgun (WGS) entry which is preliminary data.</text>
</comment>
<keyword evidence="2" id="KW-1185">Reference proteome</keyword>